<keyword evidence="2" id="KW-1185">Reference proteome</keyword>
<dbReference type="EMBL" id="LT615367">
    <property type="protein sequence ID" value="SLM64461.1"/>
    <property type="molecule type" value="Genomic_DNA"/>
</dbReference>
<name>A0A375AF05_9GAMM</name>
<evidence type="ECO:0000313" key="2">
    <source>
        <dbReference type="Proteomes" id="UP000294820"/>
    </source>
</evidence>
<evidence type="ECO:0000313" key="1">
    <source>
        <dbReference type="EMBL" id="SLM64461.1"/>
    </source>
</evidence>
<reference evidence="1 2" key="1">
    <citation type="submission" date="2016-09" db="EMBL/GenBank/DDBJ databases">
        <authorList>
            <person name="Reverchon S."/>
            <person name="Nasser W."/>
            <person name="Leonard S."/>
            <person name="Brochier C."/>
            <person name="Duprey A."/>
        </authorList>
    </citation>
    <scope>NUCLEOTIDE SEQUENCE [LARGE SCALE GENOMIC DNA]</scope>
    <source>
        <strain evidence="1 2">174/2</strain>
    </source>
</reference>
<accession>A0A375AF05</accession>
<proteinExistence type="predicted"/>
<dbReference type="KEGG" id="daq:DAQ1742_03667"/>
<dbReference type="Proteomes" id="UP000294820">
    <property type="component" value="Chromosome 1"/>
</dbReference>
<sequence>MLKKNRRFSGKTFFSGGQIAVLKINTLTLAAKKGSKPRDGGGRA</sequence>
<gene>
    <name evidence="1" type="ORF">DAQ1742_03667</name>
</gene>
<dbReference type="AlphaFoldDB" id="A0A375AF05"/>
<protein>
    <submittedName>
        <fullName evidence="1">Uncharacterized protein</fullName>
    </submittedName>
</protein>
<organism evidence="1 2">
    <name type="scientific">Dickeya aquatica</name>
    <dbReference type="NCBI Taxonomy" id="1401087"/>
    <lineage>
        <taxon>Bacteria</taxon>
        <taxon>Pseudomonadati</taxon>
        <taxon>Pseudomonadota</taxon>
        <taxon>Gammaproteobacteria</taxon>
        <taxon>Enterobacterales</taxon>
        <taxon>Pectobacteriaceae</taxon>
        <taxon>Dickeya</taxon>
    </lineage>
</organism>